<comment type="caution">
    <text evidence="1">The sequence shown here is derived from an EMBL/GenBank/DDBJ whole genome shotgun (WGS) entry which is preliminary data.</text>
</comment>
<evidence type="ECO:0000313" key="2">
    <source>
        <dbReference type="Proteomes" id="UP000664534"/>
    </source>
</evidence>
<sequence length="216" mass="24354">MTSPTAQGTTTGGCVIVGAMAMRMRAKQERIFALRPRDDLESSEWKTLYTPKYRLQLSAYWQGWHWNSAASRVVPVRVLQFASPPGSRDEASVSLYVPDRDLESARSSIKGAVLLCAGDTLWFSTINDFLMSEGDRGVRLSLCDEQTGSGKPDGVLHVRWSCVKTDQDAGDWLRDHEVVGDKLELALCKKLRETLLSEDESCSTEWHYEYDRLIPY</sequence>
<gene>
    <name evidence="1" type="ORF">IMSHALPRED_003871</name>
</gene>
<proteinExistence type="predicted"/>
<keyword evidence="2" id="KW-1185">Reference proteome</keyword>
<reference evidence="1" key="1">
    <citation type="submission" date="2021-03" db="EMBL/GenBank/DDBJ databases">
        <authorList>
            <person name="Tagirdzhanova G."/>
        </authorList>
    </citation>
    <scope>NUCLEOTIDE SEQUENCE</scope>
</reference>
<protein>
    <submittedName>
        <fullName evidence="1">Uncharacterized protein</fullName>
    </submittedName>
</protein>
<name>A0A8H3J8G1_9LECA</name>
<evidence type="ECO:0000313" key="1">
    <source>
        <dbReference type="EMBL" id="CAF9942537.1"/>
    </source>
</evidence>
<accession>A0A8H3J8G1</accession>
<dbReference type="EMBL" id="CAJPDT010000193">
    <property type="protein sequence ID" value="CAF9942537.1"/>
    <property type="molecule type" value="Genomic_DNA"/>
</dbReference>
<organism evidence="1 2">
    <name type="scientific">Imshaugia aleurites</name>
    <dbReference type="NCBI Taxonomy" id="172621"/>
    <lineage>
        <taxon>Eukaryota</taxon>
        <taxon>Fungi</taxon>
        <taxon>Dikarya</taxon>
        <taxon>Ascomycota</taxon>
        <taxon>Pezizomycotina</taxon>
        <taxon>Lecanoromycetes</taxon>
        <taxon>OSLEUM clade</taxon>
        <taxon>Lecanoromycetidae</taxon>
        <taxon>Lecanorales</taxon>
        <taxon>Lecanorineae</taxon>
        <taxon>Parmeliaceae</taxon>
        <taxon>Imshaugia</taxon>
    </lineage>
</organism>
<dbReference type="AlphaFoldDB" id="A0A8H3J8G1"/>
<dbReference type="Proteomes" id="UP000664534">
    <property type="component" value="Unassembled WGS sequence"/>
</dbReference>